<feature type="domain" description="WCX" evidence="2">
    <location>
        <begin position="261"/>
        <end position="327"/>
    </location>
</feature>
<dbReference type="PROSITE" id="PS52050">
    <property type="entry name" value="WYL"/>
    <property type="match status" value="1"/>
</dbReference>
<dbReference type="PANTHER" id="PTHR34580:SF3">
    <property type="entry name" value="PROTEIN PAFB"/>
    <property type="match status" value="1"/>
</dbReference>
<dbReference type="InterPro" id="IPR057727">
    <property type="entry name" value="WCX_dom"/>
</dbReference>
<dbReference type="Pfam" id="PF13280">
    <property type="entry name" value="WYL"/>
    <property type="match status" value="1"/>
</dbReference>
<dbReference type="RefSeq" id="WP_128498811.1">
    <property type="nucleotide sequence ID" value="NZ_RZNC01000003.1"/>
</dbReference>
<keyword evidence="4" id="KW-1185">Reference proteome</keyword>
<protein>
    <submittedName>
        <fullName evidence="3">WYL domain-containing protein</fullName>
    </submittedName>
</protein>
<gene>
    <name evidence="3" type="ORF">ELQ92_09940</name>
</gene>
<dbReference type="Pfam" id="PF25583">
    <property type="entry name" value="WCX"/>
    <property type="match status" value="1"/>
</dbReference>
<sequence length="351" mass="38418">MPEPSSPSVARVPVEERLFSLVLALVATETGLTKNEILSTVQGYRQRYRPGGDNASLERQFERDKDDIRDLGIPMETVESPGEQGNNQLLRYRISKGDYDLPADITFSAQEITLLGLAATVWRQGSLSAESQRALLKLRSLGIPSDDPVIGYAPRLRTRESSFEPLRTALERHATVTFTYLKPGDAAPRVRSVSPLALVQHRGRWHLYGIDNDLGARRTFLLARIVGTPRSTSRTFALPEGGGFADRALAELDALWHSQRATVRVVPGSDAETRLSKRPGSSSDLGGVLTLHYTDVDILADELASFGPEVEALSPGDLRAAVIKRLTMLVNAHISADAEADDATRPEKEEA</sequence>
<dbReference type="InterPro" id="IPR026881">
    <property type="entry name" value="WYL_dom"/>
</dbReference>
<dbReference type="PANTHER" id="PTHR34580">
    <property type="match status" value="1"/>
</dbReference>
<evidence type="ECO:0000259" key="2">
    <source>
        <dbReference type="Pfam" id="PF25583"/>
    </source>
</evidence>
<dbReference type="OrthoDB" id="3268930at2"/>
<feature type="domain" description="WYL" evidence="1">
    <location>
        <begin position="163"/>
        <end position="225"/>
    </location>
</feature>
<evidence type="ECO:0000313" key="4">
    <source>
        <dbReference type="Proteomes" id="UP000288603"/>
    </source>
</evidence>
<dbReference type="AlphaFoldDB" id="A0A444QB85"/>
<proteinExistence type="predicted"/>
<dbReference type="InterPro" id="IPR051534">
    <property type="entry name" value="CBASS_pafABC_assoc_protein"/>
</dbReference>
<reference evidence="3 4" key="1">
    <citation type="submission" date="2018-12" db="EMBL/GenBank/DDBJ databases">
        <authorList>
            <person name="Li F."/>
        </authorList>
    </citation>
    <scope>NUCLEOTIDE SEQUENCE [LARGE SCALE GENOMIC DNA]</scope>
    <source>
        <strain evidence="3 4">8H24J-4-2</strain>
    </source>
</reference>
<comment type="caution">
    <text evidence="3">The sequence shown here is derived from an EMBL/GenBank/DDBJ whole genome shotgun (WGS) entry which is preliminary data.</text>
</comment>
<evidence type="ECO:0000259" key="1">
    <source>
        <dbReference type="Pfam" id="PF13280"/>
    </source>
</evidence>
<dbReference type="EMBL" id="RZNC01000003">
    <property type="protein sequence ID" value="RWZ61317.1"/>
    <property type="molecule type" value="Genomic_DNA"/>
</dbReference>
<evidence type="ECO:0000313" key="3">
    <source>
        <dbReference type="EMBL" id="RWZ61317.1"/>
    </source>
</evidence>
<name>A0A444QB85_9MICO</name>
<accession>A0A444QB85</accession>
<organism evidence="3 4">
    <name type="scientific">Labedella populi</name>
    <dbReference type="NCBI Taxonomy" id="2498850"/>
    <lineage>
        <taxon>Bacteria</taxon>
        <taxon>Bacillati</taxon>
        <taxon>Actinomycetota</taxon>
        <taxon>Actinomycetes</taxon>
        <taxon>Micrococcales</taxon>
        <taxon>Microbacteriaceae</taxon>
        <taxon>Labedella</taxon>
    </lineage>
</organism>
<dbReference type="Proteomes" id="UP000288603">
    <property type="component" value="Unassembled WGS sequence"/>
</dbReference>